<evidence type="ECO:0000256" key="1">
    <source>
        <dbReference type="SAM" id="Phobius"/>
    </source>
</evidence>
<dbReference type="STRING" id="144026.SAMN04488568_1018"/>
<keyword evidence="1" id="KW-1133">Transmembrane helix</keyword>
<dbReference type="AlphaFoldDB" id="A0A1G9LDE6"/>
<protein>
    <submittedName>
        <fullName evidence="2">Uncharacterized protein</fullName>
    </submittedName>
</protein>
<organism evidence="2 3">
    <name type="scientific">Maricaulis salignorans</name>
    <dbReference type="NCBI Taxonomy" id="144026"/>
    <lineage>
        <taxon>Bacteria</taxon>
        <taxon>Pseudomonadati</taxon>
        <taxon>Pseudomonadota</taxon>
        <taxon>Alphaproteobacteria</taxon>
        <taxon>Maricaulales</taxon>
        <taxon>Maricaulaceae</taxon>
        <taxon>Maricaulis</taxon>
    </lineage>
</organism>
<dbReference type="Proteomes" id="UP000199759">
    <property type="component" value="Unassembled WGS sequence"/>
</dbReference>
<evidence type="ECO:0000313" key="3">
    <source>
        <dbReference type="Proteomes" id="UP000199759"/>
    </source>
</evidence>
<dbReference type="EMBL" id="FNHG01000001">
    <property type="protein sequence ID" value="SDL59777.1"/>
    <property type="molecule type" value="Genomic_DNA"/>
</dbReference>
<sequence length="98" mass="10661">MIDHTLDHLPKRTNPESHALRGGRTWFSNRTISRARHFADLSWTCLCVPLAVSVALVASGQVLLSGDLAALANLLGGIGLIYSAHRILSKLTLGFERN</sequence>
<gene>
    <name evidence="2" type="ORF">SAMN04488568_1018</name>
</gene>
<feature type="transmembrane region" description="Helical" evidence="1">
    <location>
        <begin position="41"/>
        <end position="64"/>
    </location>
</feature>
<reference evidence="2 3" key="1">
    <citation type="submission" date="2016-10" db="EMBL/GenBank/DDBJ databases">
        <authorList>
            <person name="de Groot N.N."/>
        </authorList>
    </citation>
    <scope>NUCLEOTIDE SEQUENCE [LARGE SCALE GENOMIC DNA]</scope>
    <source>
        <strain evidence="2 3">DSM 16077</strain>
    </source>
</reference>
<keyword evidence="1" id="KW-0812">Transmembrane</keyword>
<keyword evidence="3" id="KW-1185">Reference proteome</keyword>
<keyword evidence="1" id="KW-0472">Membrane</keyword>
<dbReference type="RefSeq" id="WP_143023971.1">
    <property type="nucleotide sequence ID" value="NZ_FNHG01000001.1"/>
</dbReference>
<evidence type="ECO:0000313" key="2">
    <source>
        <dbReference type="EMBL" id="SDL59777.1"/>
    </source>
</evidence>
<accession>A0A1G9LDE6</accession>
<dbReference type="OrthoDB" id="7632667at2"/>
<feature type="transmembrane region" description="Helical" evidence="1">
    <location>
        <begin position="70"/>
        <end position="88"/>
    </location>
</feature>
<proteinExistence type="predicted"/>
<name>A0A1G9LDE6_9PROT</name>